<evidence type="ECO:0000256" key="1">
    <source>
        <dbReference type="ARBA" id="ARBA00023002"/>
    </source>
</evidence>
<dbReference type="InterPro" id="IPR013328">
    <property type="entry name" value="6PGD_dom2"/>
</dbReference>
<comment type="catalytic activity">
    <reaction evidence="2">
        <text>D-mannitol 1-phosphate + NAD(+) = beta-D-fructose 6-phosphate + NADH + H(+)</text>
        <dbReference type="Rhea" id="RHEA:19661"/>
        <dbReference type="ChEBI" id="CHEBI:15378"/>
        <dbReference type="ChEBI" id="CHEBI:57540"/>
        <dbReference type="ChEBI" id="CHEBI:57634"/>
        <dbReference type="ChEBI" id="CHEBI:57945"/>
        <dbReference type="ChEBI" id="CHEBI:61381"/>
        <dbReference type="EC" id="1.1.1.17"/>
    </reaction>
</comment>
<dbReference type="PANTHER" id="PTHR43362:SF1">
    <property type="entry name" value="MANNITOL DEHYDROGENASE 2-RELATED"/>
    <property type="match status" value="1"/>
</dbReference>
<keyword evidence="1" id="KW-0560">Oxidoreductase</keyword>
<dbReference type="InterPro" id="IPR000669">
    <property type="entry name" value="Mannitol_DH"/>
</dbReference>
<sequence length="464" mass="50063">MSTQLTRSTHGRPAAPVRILHVGLGNFMRAHQAWYTEKASNADEWGIAAFTGRRPLMAELLAPQDGLYTLITKEAAGNSYEVISSIVAVHPASDFASFIGYFESSDLSIVTSTVTEVGYCRRPDGSLDLEDARVAADLEALKELVGKEMELGSAELSTAPAKILAGLLARRAAGVGPLTILPCDNLPDNGSAFARVVADAAREVDPSIVQWMVENVSWATCMVDRITPATSDADRDECEKVQGYADASPVPTEPFSEWVISGDFPAGRPDWEVAGAQIVEDVEPYEQRKLWMLNGSHSLMAYAAPIFGHATVADAIGDQVVRGWVQKWWEEAGSGLQVEWEDYAAALLARYENPNIRHLLAQIAHDGSQKIPVRIAPTLINQRTQGKLPVSAVKAVAAWMLHLQGYGAPVVDKSADKVASQLNDNATKNAEVVLNYVAPELSGDAELVTAIADAAEEILSFVKE</sequence>
<dbReference type="AlphaFoldDB" id="A0A3S9PW35"/>
<dbReference type="SUPFAM" id="SSF48179">
    <property type="entry name" value="6-phosphogluconate dehydrogenase C-terminal domain-like"/>
    <property type="match status" value="1"/>
</dbReference>
<keyword evidence="6" id="KW-1185">Reference proteome</keyword>
<protein>
    <submittedName>
        <fullName evidence="5">Mannitol dehydrogenase family protein</fullName>
    </submittedName>
</protein>
<dbReference type="Pfam" id="PF08125">
    <property type="entry name" value="Mannitol_dh_C"/>
    <property type="match status" value="1"/>
</dbReference>
<dbReference type="EMBL" id="CP034593">
    <property type="protein sequence ID" value="AZQ76583.1"/>
    <property type="molecule type" value="Genomic_DNA"/>
</dbReference>
<dbReference type="Gene3D" id="1.10.1040.10">
    <property type="entry name" value="N-(1-d-carboxylethyl)-l-norvaline Dehydrogenase, domain 2"/>
    <property type="match status" value="1"/>
</dbReference>
<dbReference type="InterPro" id="IPR008927">
    <property type="entry name" value="6-PGluconate_DH-like_C_sf"/>
</dbReference>
<reference evidence="5 6" key="1">
    <citation type="submission" date="2018-12" db="EMBL/GenBank/DDBJ databases">
        <title>Complete genome sequence of Flaviflexus sp. H23T48.</title>
        <authorList>
            <person name="Bae J.-W."/>
            <person name="Lee J.-Y."/>
        </authorList>
    </citation>
    <scope>NUCLEOTIDE SEQUENCE [LARGE SCALE GENOMIC DNA]</scope>
    <source>
        <strain evidence="5 6">H23T48</strain>
    </source>
</reference>
<dbReference type="Pfam" id="PF01232">
    <property type="entry name" value="Mannitol_dh"/>
    <property type="match status" value="1"/>
</dbReference>
<evidence type="ECO:0000313" key="6">
    <source>
        <dbReference type="Proteomes" id="UP000280344"/>
    </source>
</evidence>
<accession>A0A3S9PW35</accession>
<evidence type="ECO:0000256" key="2">
    <source>
        <dbReference type="ARBA" id="ARBA00048615"/>
    </source>
</evidence>
<dbReference type="PANTHER" id="PTHR43362">
    <property type="entry name" value="MANNITOL DEHYDROGENASE DSF1-RELATED"/>
    <property type="match status" value="1"/>
</dbReference>
<dbReference type="RefSeq" id="WP_126703391.1">
    <property type="nucleotide sequence ID" value="NZ_CP034593.1"/>
</dbReference>
<dbReference type="KEGG" id="flh:EJ997_03685"/>
<feature type="domain" description="Mannitol dehydrogenase C-terminal" evidence="4">
    <location>
        <begin position="281"/>
        <end position="458"/>
    </location>
</feature>
<dbReference type="InterPro" id="IPR036291">
    <property type="entry name" value="NAD(P)-bd_dom_sf"/>
</dbReference>
<dbReference type="Gene3D" id="3.40.50.720">
    <property type="entry name" value="NAD(P)-binding Rossmann-like Domain"/>
    <property type="match status" value="1"/>
</dbReference>
<dbReference type="SUPFAM" id="SSF51735">
    <property type="entry name" value="NAD(P)-binding Rossmann-fold domains"/>
    <property type="match status" value="1"/>
</dbReference>
<evidence type="ECO:0000313" key="5">
    <source>
        <dbReference type="EMBL" id="AZQ76583.1"/>
    </source>
</evidence>
<proteinExistence type="predicted"/>
<gene>
    <name evidence="5" type="ORF">EJ997_03685</name>
</gene>
<feature type="domain" description="Mannitol dehydrogenase N-terminal" evidence="3">
    <location>
        <begin position="18"/>
        <end position="272"/>
    </location>
</feature>
<organism evidence="5 6">
    <name type="scientific">Flaviflexus ciconiae</name>
    <dbReference type="NCBI Taxonomy" id="2496867"/>
    <lineage>
        <taxon>Bacteria</taxon>
        <taxon>Bacillati</taxon>
        <taxon>Actinomycetota</taxon>
        <taxon>Actinomycetes</taxon>
        <taxon>Actinomycetales</taxon>
        <taxon>Actinomycetaceae</taxon>
        <taxon>Flaviflexus</taxon>
    </lineage>
</organism>
<evidence type="ECO:0000259" key="4">
    <source>
        <dbReference type="Pfam" id="PF08125"/>
    </source>
</evidence>
<evidence type="ECO:0000259" key="3">
    <source>
        <dbReference type="Pfam" id="PF01232"/>
    </source>
</evidence>
<dbReference type="Proteomes" id="UP000280344">
    <property type="component" value="Chromosome"/>
</dbReference>
<dbReference type="PRINTS" id="PR00084">
    <property type="entry name" value="MTLDHDRGNASE"/>
</dbReference>
<dbReference type="OrthoDB" id="271711at2"/>
<dbReference type="InterPro" id="IPR013131">
    <property type="entry name" value="Mannitol_DH_N"/>
</dbReference>
<dbReference type="InterPro" id="IPR050988">
    <property type="entry name" value="Mannitol_DH/Oxidoreductase"/>
</dbReference>
<dbReference type="InterPro" id="IPR013118">
    <property type="entry name" value="Mannitol_DH_C"/>
</dbReference>
<dbReference type="GO" id="GO:0008926">
    <property type="term" value="F:mannitol-1-phosphate 5-dehydrogenase activity"/>
    <property type="evidence" value="ECO:0007669"/>
    <property type="project" value="UniProtKB-EC"/>
</dbReference>
<name>A0A3S9PW35_9ACTO</name>